<feature type="region of interest" description="Disordered" evidence="1">
    <location>
        <begin position="1"/>
        <end position="27"/>
    </location>
</feature>
<gene>
    <name evidence="2" type="ORF">JQX14_21065</name>
</gene>
<dbReference type="EMBL" id="JAFBWN010000026">
    <property type="protein sequence ID" value="MBM2357045.1"/>
    <property type="molecule type" value="Genomic_DNA"/>
</dbReference>
<feature type="compositionally biased region" description="Polar residues" evidence="1">
    <location>
        <begin position="1"/>
        <end position="12"/>
    </location>
</feature>
<name>A0A9Q2RXF2_9RHOB</name>
<comment type="caution">
    <text evidence="2">The sequence shown here is derived from an EMBL/GenBank/DDBJ whole genome shotgun (WGS) entry which is preliminary data.</text>
</comment>
<proteinExistence type="predicted"/>
<evidence type="ECO:0000256" key="1">
    <source>
        <dbReference type="SAM" id="MobiDB-lite"/>
    </source>
</evidence>
<accession>A0A9Q2RXF2</accession>
<evidence type="ECO:0000313" key="2">
    <source>
        <dbReference type="EMBL" id="MBM2357045.1"/>
    </source>
</evidence>
<protein>
    <submittedName>
        <fullName evidence="2">AlpA family phage regulatory protein</fullName>
    </submittedName>
</protein>
<reference evidence="2" key="1">
    <citation type="submission" date="2021-01" db="EMBL/GenBank/DDBJ databases">
        <title>Diatom-associated Roseobacters Show Island Model of Population Structure.</title>
        <authorList>
            <person name="Qu L."/>
            <person name="Feng X."/>
            <person name="Chen Y."/>
            <person name="Li L."/>
            <person name="Wang X."/>
            <person name="Hu Z."/>
            <person name="Wang H."/>
            <person name="Luo H."/>
        </authorList>
    </citation>
    <scope>NUCLEOTIDE SEQUENCE</scope>
    <source>
        <strain evidence="2">SM26-45</strain>
    </source>
</reference>
<organism evidence="2 3">
    <name type="scientific">Pseudosulfitobacter pseudonitzschiae</name>
    <dbReference type="NCBI Taxonomy" id="1402135"/>
    <lineage>
        <taxon>Bacteria</taxon>
        <taxon>Pseudomonadati</taxon>
        <taxon>Pseudomonadota</taxon>
        <taxon>Alphaproteobacteria</taxon>
        <taxon>Rhodobacterales</taxon>
        <taxon>Roseobacteraceae</taxon>
        <taxon>Pseudosulfitobacter</taxon>
    </lineage>
</organism>
<sequence length="109" mass="11597">MQQSSLINQGSGNPAILITTEPSSPKAPTFTARNQLLYRVSEIAGPDGMFPLSISSWWAGVRSGLYPQPVKLGPRLTAWRAEDLEHLAQNGIEGATFVSSPNSSNGGQS</sequence>
<dbReference type="Proteomes" id="UP000809337">
    <property type="component" value="Unassembled WGS sequence"/>
</dbReference>
<evidence type="ECO:0000313" key="3">
    <source>
        <dbReference type="Proteomes" id="UP000809337"/>
    </source>
</evidence>
<dbReference type="AlphaFoldDB" id="A0A9Q2RXF2"/>